<dbReference type="GO" id="GO:0003723">
    <property type="term" value="F:RNA binding"/>
    <property type="evidence" value="ECO:0007669"/>
    <property type="project" value="TreeGrafter"/>
</dbReference>
<gene>
    <name evidence="8" type="ORF">IRJ41_002221</name>
</gene>
<keyword evidence="3" id="KW-0175">Coiled coil</keyword>
<dbReference type="GO" id="GO:0005730">
    <property type="term" value="C:nucleolus"/>
    <property type="evidence" value="ECO:0007669"/>
    <property type="project" value="UniProtKB-SubCell"/>
</dbReference>
<feature type="compositionally biased region" description="Basic residues" evidence="5">
    <location>
        <begin position="91"/>
        <end position="103"/>
    </location>
</feature>
<name>A0A9W7WXV2_TRIRA</name>
<feature type="compositionally biased region" description="Acidic residues" evidence="5">
    <location>
        <begin position="152"/>
        <end position="195"/>
    </location>
</feature>
<evidence type="ECO:0000256" key="3">
    <source>
        <dbReference type="ARBA" id="ARBA00023054"/>
    </source>
</evidence>
<dbReference type="InterPro" id="IPR012677">
    <property type="entry name" value="Nucleotide-bd_a/b_plait_sf"/>
</dbReference>
<evidence type="ECO:0000256" key="5">
    <source>
        <dbReference type="SAM" id="MobiDB-lite"/>
    </source>
</evidence>
<feature type="compositionally biased region" description="Basic and acidic residues" evidence="5">
    <location>
        <begin position="458"/>
        <end position="487"/>
    </location>
</feature>
<feature type="compositionally biased region" description="Acidic residues" evidence="5">
    <location>
        <begin position="564"/>
        <end position="575"/>
    </location>
</feature>
<feature type="region of interest" description="Disordered" evidence="5">
    <location>
        <begin position="299"/>
        <end position="318"/>
    </location>
</feature>
<dbReference type="Pfam" id="PF08159">
    <property type="entry name" value="NUC153"/>
    <property type="match status" value="1"/>
</dbReference>
<evidence type="ECO:0000313" key="9">
    <source>
        <dbReference type="Proteomes" id="UP001059041"/>
    </source>
</evidence>
<protein>
    <submittedName>
        <fullName evidence="8">ESF1-like protein</fullName>
    </submittedName>
</protein>
<comment type="caution">
    <text evidence="8">The sequence shown here is derived from an EMBL/GenBank/DDBJ whole genome shotgun (WGS) entry which is preliminary data.</text>
</comment>
<dbReference type="PANTHER" id="PTHR12202:SF0">
    <property type="entry name" value="ESF1 HOMOLOG"/>
    <property type="match status" value="1"/>
</dbReference>
<feature type="region of interest" description="Disordered" evidence="5">
    <location>
        <begin position="526"/>
        <end position="617"/>
    </location>
</feature>
<feature type="compositionally biased region" description="Basic residues" evidence="5">
    <location>
        <begin position="545"/>
        <end position="554"/>
    </location>
</feature>
<reference evidence="8" key="1">
    <citation type="submission" date="2021-02" db="EMBL/GenBank/DDBJ databases">
        <title>Comparative genomics reveals that relaxation of natural selection precedes convergent phenotypic evolution of cavefish.</title>
        <authorList>
            <person name="Peng Z."/>
        </authorList>
    </citation>
    <scope>NUCLEOTIDE SEQUENCE</scope>
    <source>
        <tissue evidence="8">Muscle</tissue>
    </source>
</reference>
<proteinExistence type="inferred from homology"/>
<dbReference type="InterPro" id="IPR056750">
    <property type="entry name" value="RRM_ESF1"/>
</dbReference>
<evidence type="ECO:0000256" key="1">
    <source>
        <dbReference type="ARBA" id="ARBA00004604"/>
    </source>
</evidence>
<comment type="similarity">
    <text evidence="2">Belongs to the ESF1 family.</text>
</comment>
<feature type="region of interest" description="Disordered" evidence="5">
    <location>
        <begin position="1"/>
        <end position="29"/>
    </location>
</feature>
<comment type="subcellular location">
    <subcellularLocation>
        <location evidence="1">Nucleus</location>
        <location evidence="1">Nucleolus</location>
    </subcellularLocation>
</comment>
<dbReference type="Proteomes" id="UP001059041">
    <property type="component" value="Linkage Group LG4"/>
</dbReference>
<dbReference type="Gene3D" id="3.30.70.330">
    <property type="match status" value="1"/>
</dbReference>
<evidence type="ECO:0000256" key="2">
    <source>
        <dbReference type="ARBA" id="ARBA00009087"/>
    </source>
</evidence>
<feature type="region of interest" description="Disordered" evidence="5">
    <location>
        <begin position="447"/>
        <end position="487"/>
    </location>
</feature>
<dbReference type="InterPro" id="IPR012580">
    <property type="entry name" value="NUC153"/>
</dbReference>
<sequence length="770" mass="89155">MTSKNTVSGDDRFSKVKKDPRFWEMPDKERKVKIDKRFQSMFHDKRFKLKYTVDKRGRPVNHTSAEDLKRFYNLSDSDQSDEDKDEEKTEKTKKKQAAKKIAGKRAQADEDDDQTDESEEEEEDFPEKPSKKLQKVPKPSARMLGKGVRVSEEDEDEESGVDDDVTMEDGSSEANTDDDDGDEDDESESEEDSDSGPDLARGRGNIETSSDEDDDGDDDVEDLLCQEEEEIEHDWGEMWKDAPRTDNTSRRLAVCNMDWDRMKAKDLLALFNSFKPKGGMVLSVKIFPSEFGKERMKIEQTQGPMEPTSLPDNPDADTEEQRIYREKIRDYQFKRLRYYYAVVECDTVETAAKIYEECDGFEYESSCSTIDLRFVPNDVTFDEETKDSATDVDYTSYRPKLFTSTATTTAKVGLTWDETDHDRVTALCRKFNKDEMLDMDFNAYLASSSEEEEDDGEPEKQAKKPVESLPEEKKLSKGRKDSDQINKYRELLKGIQDKEKKKDDNMDMEITWVPGLKEKTEKLVKKKMDGKDQLTPWEEFLEKKREKKKEKRKGTKEVEGEPIISDDEIPDDVDLNDPFFTEELGTTQSLKKKKNKKSSKEEEQTPEEEDEMKKQRAEMELLMADDDDGHKHFNYDKIVEHQNLSKKKRKKLLKSNTPLDVDDFQVDVKDPRFQAMFTSHLYNLDPSDPAYKKTKGTQSIFEEKLKRREEEQKSQEVALQNKAAQEVKTEAAGAENTSTAKATDPNLSLLIKSIKNKTEQFQARKKQKTK</sequence>
<dbReference type="InterPro" id="IPR039754">
    <property type="entry name" value="Esf1"/>
</dbReference>
<feature type="region of interest" description="Disordered" evidence="5">
    <location>
        <begin position="702"/>
        <end position="748"/>
    </location>
</feature>
<evidence type="ECO:0000259" key="6">
    <source>
        <dbReference type="Pfam" id="PF08159"/>
    </source>
</evidence>
<feature type="compositionally biased region" description="Acidic residues" evidence="5">
    <location>
        <begin position="209"/>
        <end position="219"/>
    </location>
</feature>
<dbReference type="PANTHER" id="PTHR12202">
    <property type="entry name" value="ESF1 HOMOLOG"/>
    <property type="match status" value="1"/>
</dbReference>
<keyword evidence="9" id="KW-1185">Reference proteome</keyword>
<dbReference type="OrthoDB" id="431825at2759"/>
<keyword evidence="4" id="KW-0539">Nucleus</keyword>
<organism evidence="8 9">
    <name type="scientific">Triplophysa rosa</name>
    <name type="common">Cave loach</name>
    <dbReference type="NCBI Taxonomy" id="992332"/>
    <lineage>
        <taxon>Eukaryota</taxon>
        <taxon>Metazoa</taxon>
        <taxon>Chordata</taxon>
        <taxon>Craniata</taxon>
        <taxon>Vertebrata</taxon>
        <taxon>Euteleostomi</taxon>
        <taxon>Actinopterygii</taxon>
        <taxon>Neopterygii</taxon>
        <taxon>Teleostei</taxon>
        <taxon>Ostariophysi</taxon>
        <taxon>Cypriniformes</taxon>
        <taxon>Nemacheilidae</taxon>
        <taxon>Triplophysa</taxon>
    </lineage>
</organism>
<dbReference type="GO" id="GO:0006364">
    <property type="term" value="P:rRNA processing"/>
    <property type="evidence" value="ECO:0007669"/>
    <property type="project" value="InterPro"/>
</dbReference>
<feature type="compositionally biased region" description="Basic and acidic residues" evidence="5">
    <location>
        <begin position="702"/>
        <end position="714"/>
    </location>
</feature>
<evidence type="ECO:0000256" key="4">
    <source>
        <dbReference type="ARBA" id="ARBA00023242"/>
    </source>
</evidence>
<accession>A0A9W7WXV2</accession>
<dbReference type="Pfam" id="PF25121">
    <property type="entry name" value="RRM_ESF1"/>
    <property type="match status" value="1"/>
</dbReference>
<feature type="compositionally biased region" description="Acidic residues" evidence="5">
    <location>
        <begin position="109"/>
        <end position="125"/>
    </location>
</feature>
<feature type="region of interest" description="Disordered" evidence="5">
    <location>
        <begin position="52"/>
        <end position="219"/>
    </location>
</feature>
<feature type="compositionally biased region" description="Basic and acidic residues" evidence="5">
    <location>
        <begin position="9"/>
        <end position="29"/>
    </location>
</feature>
<dbReference type="AlphaFoldDB" id="A0A9W7WXV2"/>
<dbReference type="EMBL" id="JAFHDT010000004">
    <property type="protein sequence ID" value="KAI7810472.1"/>
    <property type="molecule type" value="Genomic_DNA"/>
</dbReference>
<evidence type="ECO:0000313" key="8">
    <source>
        <dbReference type="EMBL" id="KAI7810472.1"/>
    </source>
</evidence>
<feature type="domain" description="ESF1 RRM" evidence="7">
    <location>
        <begin position="250"/>
        <end position="390"/>
    </location>
</feature>
<evidence type="ECO:0000259" key="7">
    <source>
        <dbReference type="Pfam" id="PF25121"/>
    </source>
</evidence>
<feature type="domain" description="NUC153" evidence="6">
    <location>
        <begin position="670"/>
        <end position="697"/>
    </location>
</feature>